<dbReference type="PANTHER" id="PTHR11161:SF0">
    <property type="entry name" value="O-ACYLTRANSFERASE LIKE PROTEIN"/>
    <property type="match status" value="1"/>
</dbReference>
<reference evidence="7" key="1">
    <citation type="submission" date="2025-08" db="UniProtKB">
        <authorList>
            <consortium name="RefSeq"/>
        </authorList>
    </citation>
    <scope>IDENTIFICATION</scope>
    <source>
        <strain evidence="7">Ishihara</strain>
        <tissue evidence="7">Whole body</tissue>
    </source>
</reference>
<dbReference type="Pfam" id="PF01757">
    <property type="entry name" value="Acyl_transf_3"/>
    <property type="match status" value="1"/>
</dbReference>
<accession>A0A9J7EU25</accession>
<keyword evidence="2" id="KW-1133">Transmembrane helix</keyword>
<evidence type="ECO:0000256" key="1">
    <source>
        <dbReference type="SAM" id="MobiDB-lite"/>
    </source>
</evidence>
<dbReference type="RefSeq" id="XP_022837515.1">
    <property type="nucleotide sequence ID" value="XM_022981747.1"/>
</dbReference>
<feature type="domain" description="Acyltransferase 3" evidence="4">
    <location>
        <begin position="266"/>
        <end position="604"/>
    </location>
</feature>
<evidence type="ECO:0000259" key="5">
    <source>
        <dbReference type="Pfam" id="PF20146"/>
    </source>
</evidence>
<feature type="transmembrane region" description="Helical" evidence="2">
    <location>
        <begin position="308"/>
        <end position="325"/>
    </location>
</feature>
<evidence type="ECO:0000313" key="6">
    <source>
        <dbReference type="Proteomes" id="UP000301870"/>
    </source>
</evidence>
<proteinExistence type="predicted"/>
<evidence type="ECO:0000256" key="2">
    <source>
        <dbReference type="SAM" id="Phobius"/>
    </source>
</evidence>
<keyword evidence="2" id="KW-0472">Membrane</keyword>
<name>A0A9J7EU25_SPOLT</name>
<feature type="region of interest" description="Disordered" evidence="1">
    <location>
        <begin position="664"/>
        <end position="685"/>
    </location>
</feature>
<dbReference type="InterPro" id="IPR006621">
    <property type="entry name" value="Nose-resist-to-fluoxetine_N"/>
</dbReference>
<evidence type="ECO:0000313" key="7">
    <source>
        <dbReference type="RefSeq" id="XP_022837515.1"/>
    </source>
</evidence>
<dbReference type="AlphaFoldDB" id="A0A9J7EU25"/>
<feature type="transmembrane region" description="Helical" evidence="2">
    <location>
        <begin position="479"/>
        <end position="503"/>
    </location>
</feature>
<feature type="transmembrane region" description="Helical" evidence="2">
    <location>
        <begin position="269"/>
        <end position="288"/>
    </location>
</feature>
<feature type="region of interest" description="Disordered" evidence="1">
    <location>
        <begin position="718"/>
        <end position="739"/>
    </location>
</feature>
<feature type="transmembrane region" description="Helical" evidence="2">
    <location>
        <begin position="618"/>
        <end position="643"/>
    </location>
</feature>
<dbReference type="GO" id="GO:0016747">
    <property type="term" value="F:acyltransferase activity, transferring groups other than amino-acyl groups"/>
    <property type="evidence" value="ECO:0007669"/>
    <property type="project" value="InterPro"/>
</dbReference>
<feature type="chain" id="PRO_5039920730" evidence="3">
    <location>
        <begin position="18"/>
        <end position="739"/>
    </location>
</feature>
<organism evidence="6 7">
    <name type="scientific">Spodoptera litura</name>
    <name type="common">Asian cotton leafworm</name>
    <dbReference type="NCBI Taxonomy" id="69820"/>
    <lineage>
        <taxon>Eukaryota</taxon>
        <taxon>Metazoa</taxon>
        <taxon>Ecdysozoa</taxon>
        <taxon>Arthropoda</taxon>
        <taxon>Hexapoda</taxon>
        <taxon>Insecta</taxon>
        <taxon>Pterygota</taxon>
        <taxon>Neoptera</taxon>
        <taxon>Endopterygota</taxon>
        <taxon>Lepidoptera</taxon>
        <taxon>Glossata</taxon>
        <taxon>Ditrysia</taxon>
        <taxon>Noctuoidea</taxon>
        <taxon>Noctuidae</taxon>
        <taxon>Amphipyrinae</taxon>
        <taxon>Spodoptera</taxon>
    </lineage>
</organism>
<dbReference type="GeneID" id="111364732"/>
<protein>
    <submittedName>
        <fullName evidence="7">Nose resistant to fluoxetine protein 6-like</fullName>
    </submittedName>
</protein>
<feature type="transmembrane region" description="Helical" evidence="2">
    <location>
        <begin position="403"/>
        <end position="423"/>
    </location>
</feature>
<evidence type="ECO:0000256" key="3">
    <source>
        <dbReference type="SAM" id="SignalP"/>
    </source>
</evidence>
<feature type="transmembrane region" description="Helical" evidence="2">
    <location>
        <begin position="430"/>
        <end position="453"/>
    </location>
</feature>
<dbReference type="KEGG" id="sliu:111364732"/>
<feature type="domain" description="Nose resistant-to-fluoxetine protein N-terminal" evidence="5">
    <location>
        <begin position="48"/>
        <end position="169"/>
    </location>
</feature>
<keyword evidence="3" id="KW-0732">Signal</keyword>
<feature type="transmembrane region" description="Helical" evidence="2">
    <location>
        <begin position="345"/>
        <end position="363"/>
    </location>
</feature>
<dbReference type="PANTHER" id="PTHR11161">
    <property type="entry name" value="O-ACYLTRANSFERASE"/>
    <property type="match status" value="1"/>
</dbReference>
<keyword evidence="2" id="KW-0812">Transmembrane</keyword>
<dbReference type="Pfam" id="PF20146">
    <property type="entry name" value="NRF"/>
    <property type="match status" value="1"/>
</dbReference>
<keyword evidence="6" id="KW-1185">Reference proteome</keyword>
<feature type="transmembrane region" description="Helical" evidence="2">
    <location>
        <begin position="202"/>
        <end position="224"/>
    </location>
</feature>
<dbReference type="InterPro" id="IPR052728">
    <property type="entry name" value="O2_lipid_transport_reg"/>
</dbReference>
<gene>
    <name evidence="7" type="primary">LOC111364732</name>
</gene>
<feature type="transmembrane region" description="Helical" evidence="2">
    <location>
        <begin position="515"/>
        <end position="539"/>
    </location>
</feature>
<sequence length="739" mass="82930">MWISTLVFILFSGHVYSQNINKPQADTFLDSLAHKLKLEKWEKDEAPCLESALNVLENVKNHTLWATWMWNANSLPTGNLYGSARQYASYDQCLKPPWLHTHPQLKTKYCFTDFLLSDESDSKKVAEYNPFGPTLTYINSLSISGASVNHIMWAVCIPASCSSSAVSKLSRVVYEAATFSSIASDVTVKHCQEAGASPPFSAGFYIFIVLVLLLVATAVASTYYRKHVPAEDQSSNYLIKIITTSFCMAKNREALVKDNKDEIRVMNGIRFMSAVCIVILHVVFYMILSGISNSRDVDMYMEGIGGLFFHYDLIVDTFFAISGLLHMKGLLSRRQNLFGVLWKRYIRLIGPFALIVFYIISVSEHFSSGPGWFGWEETSICENYWLQNLFMINSDMGQICHAVSWYVCCDYQLAILATVLFFLYKMNKIFGYTVYVAVAILSMVIPGVLTYLLQMPAMPYMEYGKYILRFREIWQFNHIYIAFYGRGGPYVVGIAMGYIMGIYKPADYRKSVTKTWSIITMAVSLSGLAVMMALGYIIINFIPLEPGVVAGTSRIIWAAAICGVIGMCEYGTVPVIPSILGWSVFTPLSRLSYGIYMIHPLIVQRHKLSQRSAHLFDIYCILVDSAGVLAISIGLSYAMWLFVEAPLININNYIFFNRSKGTESDKRNGENGVQHQNGVANTNVLSPGIQQNKGRGENEMQHQDGIAKTKALLNDILPERGHGENGIHHHNGDAKTDIS</sequence>
<dbReference type="InterPro" id="IPR002656">
    <property type="entry name" value="Acyl_transf_3_dom"/>
</dbReference>
<dbReference type="Proteomes" id="UP000301870">
    <property type="component" value="Chromosome 5"/>
</dbReference>
<feature type="signal peptide" evidence="3">
    <location>
        <begin position="1"/>
        <end position="17"/>
    </location>
</feature>
<dbReference type="OrthoDB" id="10026250at2759"/>
<evidence type="ECO:0000259" key="4">
    <source>
        <dbReference type="Pfam" id="PF01757"/>
    </source>
</evidence>
<feature type="compositionally biased region" description="Polar residues" evidence="1">
    <location>
        <begin position="671"/>
        <end position="685"/>
    </location>
</feature>